<dbReference type="Proteomes" id="UP001055336">
    <property type="component" value="Chromosome"/>
</dbReference>
<evidence type="ECO:0000313" key="1">
    <source>
        <dbReference type="EMBL" id="UMB70952.1"/>
    </source>
</evidence>
<evidence type="ECO:0000313" key="2">
    <source>
        <dbReference type="Proteomes" id="UP001055336"/>
    </source>
</evidence>
<sequence>MRTTVTLDDDTLVVVKRLMREHNVSFKQALNDAIRRGAQRQPAQVVFETQTADLGVPSINLDRALQLAGELEDEELIRRQRRGA</sequence>
<organism evidence="1 2">
    <name type="scientific">Mycobacterium paraterrae</name>
    <dbReference type="NCBI Taxonomy" id="577492"/>
    <lineage>
        <taxon>Bacteria</taxon>
        <taxon>Bacillati</taxon>
        <taxon>Actinomycetota</taxon>
        <taxon>Actinomycetes</taxon>
        <taxon>Mycobacteriales</taxon>
        <taxon>Mycobacteriaceae</taxon>
        <taxon>Mycobacterium</taxon>
    </lineage>
</organism>
<dbReference type="RefSeq" id="WP_240262706.1">
    <property type="nucleotide sequence ID" value="NZ_CP092488.2"/>
</dbReference>
<gene>
    <name evidence="1" type="ORF">MKK62_06620</name>
</gene>
<dbReference type="EMBL" id="CP092488">
    <property type="protein sequence ID" value="UMB70952.1"/>
    <property type="molecule type" value="Genomic_DNA"/>
</dbReference>
<accession>A0ABY3VUS3</accession>
<protein>
    <submittedName>
        <fullName evidence="1">Antitoxin</fullName>
    </submittedName>
</protein>
<reference evidence="1" key="1">
    <citation type="submission" date="2022-08" db="EMBL/GenBank/DDBJ databases">
        <title>Whole genome sequencing of non-tuberculosis mycobacteria type-strains.</title>
        <authorList>
            <person name="Igarashi Y."/>
            <person name="Osugi A."/>
            <person name="Mitarai S."/>
        </authorList>
    </citation>
    <scope>NUCLEOTIDE SEQUENCE</scope>
    <source>
        <strain evidence="1">DSM 45127</strain>
    </source>
</reference>
<name>A0ABY3VUS3_9MYCO</name>
<proteinExistence type="predicted"/>
<keyword evidence="2" id="KW-1185">Reference proteome</keyword>